<comment type="caution">
    <text evidence="2">The sequence shown here is derived from an EMBL/GenBank/DDBJ whole genome shotgun (WGS) entry which is preliminary data.</text>
</comment>
<feature type="chain" id="PRO_5047497811" description="DUF4625 domain-containing protein" evidence="1">
    <location>
        <begin position="21"/>
        <end position="137"/>
    </location>
</feature>
<feature type="signal peptide" evidence="1">
    <location>
        <begin position="1"/>
        <end position="20"/>
    </location>
</feature>
<evidence type="ECO:0008006" key="4">
    <source>
        <dbReference type="Google" id="ProtNLM"/>
    </source>
</evidence>
<reference evidence="2 3" key="1">
    <citation type="submission" date="2024-06" db="EMBL/GenBank/DDBJ databases">
        <title>Genomic Encyclopedia of Type Strains, Phase IV (KMG-IV): sequencing the most valuable type-strain genomes for metagenomic binning, comparative biology and taxonomic classification.</title>
        <authorList>
            <person name="Goeker M."/>
        </authorList>
    </citation>
    <scope>NUCLEOTIDE SEQUENCE [LARGE SCALE GENOMIC DNA]</scope>
    <source>
        <strain evidence="2 3">DSM 29388</strain>
    </source>
</reference>
<dbReference type="EMBL" id="JBEPMO010000006">
    <property type="protein sequence ID" value="MET3731849.1"/>
    <property type="molecule type" value="Genomic_DNA"/>
</dbReference>
<organism evidence="2 3">
    <name type="scientific">Moheibacter stercoris</name>
    <dbReference type="NCBI Taxonomy" id="1628251"/>
    <lineage>
        <taxon>Bacteria</taxon>
        <taxon>Pseudomonadati</taxon>
        <taxon>Bacteroidota</taxon>
        <taxon>Flavobacteriia</taxon>
        <taxon>Flavobacteriales</taxon>
        <taxon>Weeksellaceae</taxon>
        <taxon>Moheibacter</taxon>
    </lineage>
</organism>
<evidence type="ECO:0000313" key="3">
    <source>
        <dbReference type="Proteomes" id="UP001549146"/>
    </source>
</evidence>
<name>A0ABV2LTF7_9FLAO</name>
<dbReference type="Proteomes" id="UP001549146">
    <property type="component" value="Unassembled WGS sequence"/>
</dbReference>
<keyword evidence="3" id="KW-1185">Reference proteome</keyword>
<keyword evidence="1" id="KW-0732">Signal</keyword>
<sequence length="137" mass="15836">MKNLKWIVGLFLFAPFALHSCLDDENTQNVTYHYKGIDSVKIGEVNPARQITEITTYFTKVSSCEEFFDYEYQGLGNERTVTMVTYRVQTSCTQGTSVDSTVLRFKPDLPGNYTFRFWNHNDESNNPVFIIQEVLIP</sequence>
<proteinExistence type="predicted"/>
<accession>A0ABV2LTF7</accession>
<evidence type="ECO:0000256" key="1">
    <source>
        <dbReference type="SAM" id="SignalP"/>
    </source>
</evidence>
<gene>
    <name evidence="2" type="ORF">ABID46_001430</name>
</gene>
<evidence type="ECO:0000313" key="2">
    <source>
        <dbReference type="EMBL" id="MET3731849.1"/>
    </source>
</evidence>
<protein>
    <recommendedName>
        <fullName evidence="4">DUF4625 domain-containing protein</fullName>
    </recommendedName>
</protein>
<dbReference type="RefSeq" id="WP_354508493.1">
    <property type="nucleotide sequence ID" value="NZ_JBEPMO010000006.1"/>
</dbReference>